<dbReference type="SMART" id="SM00355">
    <property type="entry name" value="ZnF_C2H2"/>
    <property type="match status" value="3"/>
</dbReference>
<gene>
    <name evidence="9" type="ORF">TKK_007865</name>
</gene>
<keyword evidence="5" id="KW-0862">Zinc</keyword>
<keyword evidence="3" id="KW-0677">Repeat</keyword>
<dbReference type="FunFam" id="3.30.160.60:FF:000125">
    <property type="entry name" value="Putative zinc finger protein 143"/>
    <property type="match status" value="1"/>
</dbReference>
<dbReference type="FunFam" id="3.30.160.60:FF:000065">
    <property type="entry name" value="B-cell CLL/lymphoma 6, member B"/>
    <property type="match status" value="1"/>
</dbReference>
<dbReference type="FunFam" id="3.30.160.60:FF:000018">
    <property type="entry name" value="Krueppel-like factor 15"/>
    <property type="match status" value="1"/>
</dbReference>
<dbReference type="SUPFAM" id="SSF57667">
    <property type="entry name" value="beta-beta-alpha zinc fingers"/>
    <property type="match status" value="2"/>
</dbReference>
<evidence type="ECO:0000256" key="5">
    <source>
        <dbReference type="ARBA" id="ARBA00022833"/>
    </source>
</evidence>
<evidence type="ECO:0000259" key="8">
    <source>
        <dbReference type="PROSITE" id="PS50157"/>
    </source>
</evidence>
<name>A0ABD2X0L9_9HYME</name>
<dbReference type="PANTHER" id="PTHR23235">
    <property type="entry name" value="KRUEPPEL-LIKE TRANSCRIPTION FACTOR"/>
    <property type="match status" value="1"/>
</dbReference>
<keyword evidence="2" id="KW-0479">Metal-binding</keyword>
<evidence type="ECO:0000313" key="9">
    <source>
        <dbReference type="EMBL" id="KAL3398740.1"/>
    </source>
</evidence>
<dbReference type="AlphaFoldDB" id="A0ABD2X0L9"/>
<dbReference type="PROSITE" id="PS00028">
    <property type="entry name" value="ZINC_FINGER_C2H2_1"/>
    <property type="match status" value="3"/>
</dbReference>
<dbReference type="Pfam" id="PF00096">
    <property type="entry name" value="zf-C2H2"/>
    <property type="match status" value="3"/>
</dbReference>
<reference evidence="9 10" key="1">
    <citation type="journal article" date="2024" name="bioRxiv">
        <title>A reference genome for Trichogramma kaykai: A tiny desert-dwelling parasitoid wasp with competing sex-ratio distorters.</title>
        <authorList>
            <person name="Culotta J."/>
            <person name="Lindsey A.R."/>
        </authorList>
    </citation>
    <scope>NUCLEOTIDE SEQUENCE [LARGE SCALE GENOMIC DNA]</scope>
    <source>
        <strain evidence="9 10">KSX58</strain>
    </source>
</reference>
<dbReference type="Proteomes" id="UP001627154">
    <property type="component" value="Unassembled WGS sequence"/>
</dbReference>
<dbReference type="GO" id="GO:0005634">
    <property type="term" value="C:nucleus"/>
    <property type="evidence" value="ECO:0007669"/>
    <property type="project" value="UniProtKB-SubCell"/>
</dbReference>
<evidence type="ECO:0000256" key="2">
    <source>
        <dbReference type="ARBA" id="ARBA00022723"/>
    </source>
</evidence>
<protein>
    <recommendedName>
        <fullName evidence="8">C2H2-type domain-containing protein</fullName>
    </recommendedName>
</protein>
<dbReference type="EMBL" id="JBJJXI010000059">
    <property type="protein sequence ID" value="KAL3398740.1"/>
    <property type="molecule type" value="Genomic_DNA"/>
</dbReference>
<keyword evidence="6" id="KW-0539">Nucleus</keyword>
<comment type="caution">
    <text evidence="9">The sequence shown here is derived from an EMBL/GenBank/DDBJ whole genome shotgun (WGS) entry which is preliminary data.</text>
</comment>
<evidence type="ECO:0000256" key="6">
    <source>
        <dbReference type="ARBA" id="ARBA00023242"/>
    </source>
</evidence>
<evidence type="ECO:0000256" key="4">
    <source>
        <dbReference type="ARBA" id="ARBA00022771"/>
    </source>
</evidence>
<dbReference type="InterPro" id="IPR013087">
    <property type="entry name" value="Znf_C2H2_type"/>
</dbReference>
<comment type="subcellular location">
    <subcellularLocation>
        <location evidence="1">Nucleus</location>
    </subcellularLocation>
</comment>
<dbReference type="Gene3D" id="3.30.160.60">
    <property type="entry name" value="Classic Zinc Finger"/>
    <property type="match status" value="3"/>
</dbReference>
<organism evidence="9 10">
    <name type="scientific">Trichogramma kaykai</name>
    <dbReference type="NCBI Taxonomy" id="54128"/>
    <lineage>
        <taxon>Eukaryota</taxon>
        <taxon>Metazoa</taxon>
        <taxon>Ecdysozoa</taxon>
        <taxon>Arthropoda</taxon>
        <taxon>Hexapoda</taxon>
        <taxon>Insecta</taxon>
        <taxon>Pterygota</taxon>
        <taxon>Neoptera</taxon>
        <taxon>Endopterygota</taxon>
        <taxon>Hymenoptera</taxon>
        <taxon>Apocrita</taxon>
        <taxon>Proctotrupomorpha</taxon>
        <taxon>Chalcidoidea</taxon>
        <taxon>Trichogrammatidae</taxon>
        <taxon>Trichogramma</taxon>
    </lineage>
</organism>
<feature type="domain" description="C2H2-type" evidence="8">
    <location>
        <begin position="289"/>
        <end position="316"/>
    </location>
</feature>
<keyword evidence="10" id="KW-1185">Reference proteome</keyword>
<feature type="domain" description="C2H2-type" evidence="8">
    <location>
        <begin position="259"/>
        <end position="288"/>
    </location>
</feature>
<dbReference type="GO" id="GO:0008270">
    <property type="term" value="F:zinc ion binding"/>
    <property type="evidence" value="ECO:0007669"/>
    <property type="project" value="UniProtKB-KW"/>
</dbReference>
<evidence type="ECO:0000256" key="1">
    <source>
        <dbReference type="ARBA" id="ARBA00004123"/>
    </source>
</evidence>
<sequence>MIDDSPIFDMAEEFLFSALGIEPSPSFSERHDLSPVNSSSFFSDYESTPCTTPSSENSEFLEHLRDSLSMDAAQSRDFYTDSVCSPEVTWNDLTANNSPIADLDDLVSDLEWCMDKEWNAGLPMRTPLCTAGCEDFLHLPALESSQQPTQEQQTPQAYFVQEEPLLILDVDLCRSFDDNPLSNNNILDFNNNRSKDETSIGSSDTALATHDYADRGPVVAQIVGDERCFPCSYQGCAKVYAKASHLKAHLRRHTGEKPFACTWSGCGWRFSRSDELARHRRSHSGIKPYPCELCSKRFARSDHLAKHRKVHRKNSLNLLFSRARGRDADKEELDFIEGRTSNCRYDKA</sequence>
<accession>A0ABD2X0L9</accession>
<keyword evidence="4 7" id="KW-0863">Zinc-finger</keyword>
<evidence type="ECO:0000256" key="3">
    <source>
        <dbReference type="ARBA" id="ARBA00022737"/>
    </source>
</evidence>
<feature type="domain" description="C2H2-type" evidence="8">
    <location>
        <begin position="229"/>
        <end position="258"/>
    </location>
</feature>
<dbReference type="PANTHER" id="PTHR23235:SF120">
    <property type="entry name" value="KRUPPEL-LIKE FACTOR 15"/>
    <property type="match status" value="1"/>
</dbReference>
<evidence type="ECO:0000256" key="7">
    <source>
        <dbReference type="PROSITE-ProRule" id="PRU00042"/>
    </source>
</evidence>
<evidence type="ECO:0000313" key="10">
    <source>
        <dbReference type="Proteomes" id="UP001627154"/>
    </source>
</evidence>
<proteinExistence type="predicted"/>
<dbReference type="InterPro" id="IPR036236">
    <property type="entry name" value="Znf_C2H2_sf"/>
</dbReference>
<dbReference type="PROSITE" id="PS50157">
    <property type="entry name" value="ZINC_FINGER_C2H2_2"/>
    <property type="match status" value="3"/>
</dbReference>